<dbReference type="SUPFAM" id="SSF52540">
    <property type="entry name" value="P-loop containing nucleoside triphosphate hydrolases"/>
    <property type="match status" value="1"/>
</dbReference>
<proteinExistence type="predicted"/>
<name>A0ABZ2KFH6_9BACT</name>
<dbReference type="SMART" id="SM00220">
    <property type="entry name" value="S_TKc"/>
    <property type="match status" value="1"/>
</dbReference>
<dbReference type="InterPro" id="IPR011009">
    <property type="entry name" value="Kinase-like_dom_sf"/>
</dbReference>
<dbReference type="SUPFAM" id="SSF56112">
    <property type="entry name" value="Protein kinase-like (PK-like)"/>
    <property type="match status" value="1"/>
</dbReference>
<dbReference type="Pfam" id="PF00069">
    <property type="entry name" value="Pkinase"/>
    <property type="match status" value="1"/>
</dbReference>
<evidence type="ECO:0000313" key="4">
    <source>
        <dbReference type="EMBL" id="WXA95840.1"/>
    </source>
</evidence>
<keyword evidence="5" id="KW-1185">Reference proteome</keyword>
<dbReference type="RefSeq" id="WP_394846450.1">
    <property type="nucleotide sequence ID" value="NZ_CP089982.1"/>
</dbReference>
<dbReference type="Proteomes" id="UP001379533">
    <property type="component" value="Chromosome"/>
</dbReference>
<dbReference type="CDD" id="cd14014">
    <property type="entry name" value="STKc_PknB_like"/>
    <property type="match status" value="1"/>
</dbReference>
<keyword evidence="2" id="KW-0067">ATP-binding</keyword>
<dbReference type="PROSITE" id="PS50011">
    <property type="entry name" value="PROTEIN_KINASE_DOM"/>
    <property type="match status" value="1"/>
</dbReference>
<dbReference type="PANTHER" id="PTHR16305:SF28">
    <property type="entry name" value="GUANYLATE CYCLASE DOMAIN-CONTAINING PROTEIN"/>
    <property type="match status" value="1"/>
</dbReference>
<dbReference type="GO" id="GO:0016301">
    <property type="term" value="F:kinase activity"/>
    <property type="evidence" value="ECO:0007669"/>
    <property type="project" value="UniProtKB-KW"/>
</dbReference>
<dbReference type="PROSITE" id="PS00108">
    <property type="entry name" value="PROTEIN_KINASE_ST"/>
    <property type="match status" value="1"/>
</dbReference>
<dbReference type="Gene3D" id="1.25.40.10">
    <property type="entry name" value="Tetratricopeptide repeat domain"/>
    <property type="match status" value="1"/>
</dbReference>
<evidence type="ECO:0000313" key="5">
    <source>
        <dbReference type="Proteomes" id="UP001379533"/>
    </source>
</evidence>
<dbReference type="EMBL" id="CP089982">
    <property type="protein sequence ID" value="WXA95840.1"/>
    <property type="molecule type" value="Genomic_DNA"/>
</dbReference>
<protein>
    <submittedName>
        <fullName evidence="4">Protein kinase</fullName>
    </submittedName>
</protein>
<evidence type="ECO:0000259" key="3">
    <source>
        <dbReference type="PROSITE" id="PS50011"/>
    </source>
</evidence>
<evidence type="ECO:0000256" key="1">
    <source>
        <dbReference type="ARBA" id="ARBA00022741"/>
    </source>
</evidence>
<gene>
    <name evidence="4" type="ORF">LZC95_03170</name>
</gene>
<dbReference type="InterPro" id="IPR041664">
    <property type="entry name" value="AAA_16"/>
</dbReference>
<keyword evidence="4" id="KW-0808">Transferase</keyword>
<organism evidence="4 5">
    <name type="scientific">Pendulispora brunnea</name>
    <dbReference type="NCBI Taxonomy" id="2905690"/>
    <lineage>
        <taxon>Bacteria</taxon>
        <taxon>Pseudomonadati</taxon>
        <taxon>Myxococcota</taxon>
        <taxon>Myxococcia</taxon>
        <taxon>Myxococcales</taxon>
        <taxon>Sorangiineae</taxon>
        <taxon>Pendulisporaceae</taxon>
        <taxon>Pendulispora</taxon>
    </lineage>
</organism>
<keyword evidence="4" id="KW-0418">Kinase</keyword>
<feature type="domain" description="Protein kinase" evidence="3">
    <location>
        <begin position="16"/>
        <end position="278"/>
    </location>
</feature>
<dbReference type="Gene3D" id="3.30.200.20">
    <property type="entry name" value="Phosphorylase Kinase, domain 1"/>
    <property type="match status" value="1"/>
</dbReference>
<dbReference type="Pfam" id="PF13191">
    <property type="entry name" value="AAA_16"/>
    <property type="match status" value="1"/>
</dbReference>
<dbReference type="InterPro" id="IPR008271">
    <property type="entry name" value="Ser/Thr_kinase_AS"/>
</dbReference>
<dbReference type="Gene3D" id="1.10.510.10">
    <property type="entry name" value="Transferase(Phosphotransferase) domain 1"/>
    <property type="match status" value="1"/>
</dbReference>
<accession>A0ABZ2KFH6</accession>
<dbReference type="PANTHER" id="PTHR16305">
    <property type="entry name" value="TESTICULAR SOLUBLE ADENYLYL CYCLASE"/>
    <property type="match status" value="1"/>
</dbReference>
<reference evidence="4 5" key="1">
    <citation type="submission" date="2021-12" db="EMBL/GenBank/DDBJ databases">
        <title>Discovery of the Pendulisporaceae a myxobacterial family with distinct sporulation behavior and unique specialized metabolism.</title>
        <authorList>
            <person name="Garcia R."/>
            <person name="Popoff A."/>
            <person name="Bader C.D."/>
            <person name="Loehr J."/>
            <person name="Walesch S."/>
            <person name="Walt C."/>
            <person name="Boldt J."/>
            <person name="Bunk B."/>
            <person name="Haeckl F.J.F.P.J."/>
            <person name="Gunesch A.P."/>
            <person name="Birkelbach J."/>
            <person name="Nuebel U."/>
            <person name="Pietschmann T."/>
            <person name="Bach T."/>
            <person name="Mueller R."/>
        </authorList>
    </citation>
    <scope>NUCLEOTIDE SEQUENCE [LARGE SCALE GENOMIC DNA]</scope>
    <source>
        <strain evidence="4 5">MSr12523</strain>
    </source>
</reference>
<evidence type="ECO:0000256" key="2">
    <source>
        <dbReference type="ARBA" id="ARBA00022840"/>
    </source>
</evidence>
<keyword evidence="1" id="KW-0547">Nucleotide-binding</keyword>
<dbReference type="InterPro" id="IPR011990">
    <property type="entry name" value="TPR-like_helical_dom_sf"/>
</dbReference>
<sequence>MSHSEFAPKMVFADRFTVESVAGRGAMGVVYCARDGRRDGAKVALKVLRTVGQRQQFRERFSREAYMLSELRHPGIVAYVDHGVTPAGEPFLAMEWLEGEDLGQRLDHGGLTLVETVRLFHAVADALSAAHRRGFVHRDLKPENIFLRDGRPDVPILVDFGVGRVPASELTAAGVAIGTPLYMAPEQARGEQDIGPSADVFALGCVMYKCLIGRTPFPDEGHPTVLLARILRGDVPQLRALRPTMPATLDVLLQRMLAKEPSRRPKDATALLEELQALGSFSDEPAPERIVRVAAPLSIEQQLVSVILVVEEVVQQEVHEMQEVPVRWDLRARRQGLADALRGRFDASVEILLDGSMIVTLAQTERMTATDQAAQAARCALYLRENLASGSSGERIAITTGRGVVSEEQLPSGEVFDRANGLLHRETTKFQLDSGDTSPGILLDDMTAHLLDSRFQLRQTDAGVFVLDSELGIDEARPLLGKPTPCVGRERELTALQLLLDDCCEESLARLAVVIAAPGIGKSRLRHEFLRRIQHDNVHGVDVWFGRGDPTRAGAPYDLLTDALRRLIDVRDGEALAEQQRKLAERVRWHVPPEDAQFVTEFLGELCGIPFDSDTSPKLLLARADPRAMVAQIMGAFICFLRAECDAHPVLIVLEDLHWSDALTVRVIDASLRDCHDKRVMLLALARPEVKELYPKLWAERKRRDFVLDGLSKRASEQLVTRALGPDVAPETVARIVEQAGGNALFLEELIRFVVENQSDSMPDTVLAMIQARLQRLEPEVRRVLRAACVYGTTFWRGGVLALLGNSVSAASLDERLEELVHRELITQNSTTRLLGDTEYAFRHALVREAAHGLLTDEDREAGHRAAAAFLQSMGERDPSVLAEHYALGNEMEEAAKLYARAARKAADFASLREATQLAERGIACGAKGELLALLRSALARALLFECDFAKAYVHSSQALPLLRRGSDDWCYTVGTMTAAAPTQGRFDALVHWGNMLRETDPDLSAIGVYFESLLVLVGMMTWLGRPTYVETYLARVDELSVMTDNVFARAVSEYAHATACWYLSRDPWTVATAAARAEAIFAPIGYRRVLSQVRASMGAALTHMGSLGEGEEKLRIARADALVDGDRITTGMATTELAMALVDKEDANASDEAEQMLRSYLSDEQAGDVGLRGLALAILAQIFLDRGDLESAERHARSALDLMTLFIVVRPYPDAVLVKILLRAGRLAEAREHADAALAHLDQLGGGGFAEVRLQFAAFEAHAASGDASANGILEGAVEQVRIRADAIPDPDVRMGYLANNATSRRVLEEARKRLPKS</sequence>
<dbReference type="InterPro" id="IPR027417">
    <property type="entry name" value="P-loop_NTPase"/>
</dbReference>
<dbReference type="InterPro" id="IPR000719">
    <property type="entry name" value="Prot_kinase_dom"/>
</dbReference>